<sequence length="217" mass="25521">MKTLLKLFILLFFISSSKTDIKQNKNIIVYDSSDTINSSQNLSLDSLKENTEKTIFDYIFSQFDASEFLDVMNFENSGIGNTNYLLKPDTSGFFYSYFVFKSEDKSQVTMSIDEMRVTTYKYGNIVGNYNSNETFRELICKTKDSRLKNLNFVGSKRTDFDIYRNYKSQTDSTIFYHNHPTFLLLKFDVDTVKWFKFGYINKELNQTQKADLLKYKL</sequence>
<dbReference type="RefSeq" id="WP_160634360.1">
    <property type="nucleotide sequence ID" value="NZ_WWNE01000018.1"/>
</dbReference>
<reference evidence="1 2" key="1">
    <citation type="submission" date="2019-12" db="EMBL/GenBank/DDBJ databases">
        <authorList>
            <person name="Zhao J."/>
        </authorList>
    </citation>
    <scope>NUCLEOTIDE SEQUENCE [LARGE SCALE GENOMIC DNA]</scope>
    <source>
        <strain evidence="1 2">S-15</strain>
    </source>
</reference>
<dbReference type="AlphaFoldDB" id="A0A6N9NNE0"/>
<name>A0A6N9NNE0_9FLAO</name>
<protein>
    <submittedName>
        <fullName evidence="1">Uncharacterized protein</fullName>
    </submittedName>
</protein>
<evidence type="ECO:0000313" key="1">
    <source>
        <dbReference type="EMBL" id="NBG67414.1"/>
    </source>
</evidence>
<organism evidence="1 2">
    <name type="scientific">Acidiluteibacter ferrifornacis</name>
    <dbReference type="NCBI Taxonomy" id="2692424"/>
    <lineage>
        <taxon>Bacteria</taxon>
        <taxon>Pseudomonadati</taxon>
        <taxon>Bacteroidota</taxon>
        <taxon>Flavobacteriia</taxon>
        <taxon>Flavobacteriales</taxon>
        <taxon>Cryomorphaceae</taxon>
        <taxon>Acidiluteibacter</taxon>
    </lineage>
</organism>
<dbReference type="EMBL" id="WWNE01000018">
    <property type="protein sequence ID" value="NBG67414.1"/>
    <property type="molecule type" value="Genomic_DNA"/>
</dbReference>
<evidence type="ECO:0000313" key="2">
    <source>
        <dbReference type="Proteomes" id="UP000470771"/>
    </source>
</evidence>
<dbReference type="Proteomes" id="UP000470771">
    <property type="component" value="Unassembled WGS sequence"/>
</dbReference>
<comment type="caution">
    <text evidence="1">The sequence shown here is derived from an EMBL/GenBank/DDBJ whole genome shotgun (WGS) entry which is preliminary data.</text>
</comment>
<accession>A0A6N9NNE0</accession>
<proteinExistence type="predicted"/>
<gene>
    <name evidence="1" type="ORF">GQN54_14905</name>
</gene>
<keyword evidence="2" id="KW-1185">Reference proteome</keyword>